<feature type="compositionally biased region" description="Basic and acidic residues" evidence="1">
    <location>
        <begin position="9"/>
        <end position="28"/>
    </location>
</feature>
<dbReference type="PATRIC" id="fig|299146.4.peg.4292"/>
<evidence type="ECO:0000313" key="2">
    <source>
        <dbReference type="EMBL" id="SBT51679.1"/>
    </source>
</evidence>
<name>A0A1A9A661_9ACTN</name>
<evidence type="ECO:0000313" key="3">
    <source>
        <dbReference type="Proteomes" id="UP000198765"/>
    </source>
</evidence>
<proteinExistence type="predicted"/>
<dbReference type="AlphaFoldDB" id="A0A1A9A661"/>
<organism evidence="2 3">
    <name type="scientific">Micromonospora narathiwatensis</name>
    <dbReference type="NCBI Taxonomy" id="299146"/>
    <lineage>
        <taxon>Bacteria</taxon>
        <taxon>Bacillati</taxon>
        <taxon>Actinomycetota</taxon>
        <taxon>Actinomycetes</taxon>
        <taxon>Micromonosporales</taxon>
        <taxon>Micromonosporaceae</taxon>
        <taxon>Micromonospora</taxon>
    </lineage>
</organism>
<protein>
    <submittedName>
        <fullName evidence="2">Uncharacterized protein</fullName>
    </submittedName>
</protein>
<feature type="region of interest" description="Disordered" evidence="1">
    <location>
        <begin position="1"/>
        <end position="28"/>
    </location>
</feature>
<dbReference type="Proteomes" id="UP000198765">
    <property type="component" value="Chromosome I"/>
</dbReference>
<gene>
    <name evidence="2" type="ORF">GA0070621_4146</name>
</gene>
<evidence type="ECO:0000256" key="1">
    <source>
        <dbReference type="SAM" id="MobiDB-lite"/>
    </source>
</evidence>
<keyword evidence="3" id="KW-1185">Reference proteome</keyword>
<dbReference type="EMBL" id="LT594324">
    <property type="protein sequence ID" value="SBT51679.1"/>
    <property type="molecule type" value="Genomic_DNA"/>
</dbReference>
<reference evidence="2 3" key="1">
    <citation type="submission" date="2016-06" db="EMBL/GenBank/DDBJ databases">
        <authorList>
            <person name="Kjaerup R.B."/>
            <person name="Dalgaard T.S."/>
            <person name="Juul-Madsen H.R."/>
        </authorList>
    </citation>
    <scope>NUCLEOTIDE SEQUENCE [LARGE SCALE GENOMIC DNA]</scope>
    <source>
        <strain evidence="2 3">DSM 45248</strain>
    </source>
</reference>
<sequence>MSRPRLGRRLYDCRNHAGDSGDADTQEHPDLRQTLMAHLSLGSRFLRYEVQQRAKGVGV</sequence>
<accession>A0A1A9A661</accession>